<proteinExistence type="predicted"/>
<name>A0ACB9DGR4_ARCLA</name>
<evidence type="ECO:0000313" key="2">
    <source>
        <dbReference type="Proteomes" id="UP001055879"/>
    </source>
</evidence>
<organism evidence="1 2">
    <name type="scientific">Arctium lappa</name>
    <name type="common">Greater burdock</name>
    <name type="synonym">Lappa major</name>
    <dbReference type="NCBI Taxonomy" id="4217"/>
    <lineage>
        <taxon>Eukaryota</taxon>
        <taxon>Viridiplantae</taxon>
        <taxon>Streptophyta</taxon>
        <taxon>Embryophyta</taxon>
        <taxon>Tracheophyta</taxon>
        <taxon>Spermatophyta</taxon>
        <taxon>Magnoliopsida</taxon>
        <taxon>eudicotyledons</taxon>
        <taxon>Gunneridae</taxon>
        <taxon>Pentapetalae</taxon>
        <taxon>asterids</taxon>
        <taxon>campanulids</taxon>
        <taxon>Asterales</taxon>
        <taxon>Asteraceae</taxon>
        <taxon>Carduoideae</taxon>
        <taxon>Cardueae</taxon>
        <taxon>Arctiinae</taxon>
        <taxon>Arctium</taxon>
    </lineage>
</organism>
<accession>A0ACB9DGR4</accession>
<reference evidence="2" key="1">
    <citation type="journal article" date="2022" name="Mol. Ecol. Resour.">
        <title>The genomes of chicory, endive, great burdock and yacon provide insights into Asteraceae palaeo-polyploidization history and plant inulin production.</title>
        <authorList>
            <person name="Fan W."/>
            <person name="Wang S."/>
            <person name="Wang H."/>
            <person name="Wang A."/>
            <person name="Jiang F."/>
            <person name="Liu H."/>
            <person name="Zhao H."/>
            <person name="Xu D."/>
            <person name="Zhang Y."/>
        </authorList>
    </citation>
    <scope>NUCLEOTIDE SEQUENCE [LARGE SCALE GENOMIC DNA]</scope>
    <source>
        <strain evidence="2">cv. Niubang</strain>
    </source>
</reference>
<reference evidence="1 2" key="2">
    <citation type="journal article" date="2022" name="Mol. Ecol. Resour.">
        <title>The genomes of chicory, endive, great burdock and yacon provide insights into Asteraceae paleo-polyploidization history and plant inulin production.</title>
        <authorList>
            <person name="Fan W."/>
            <person name="Wang S."/>
            <person name="Wang H."/>
            <person name="Wang A."/>
            <person name="Jiang F."/>
            <person name="Liu H."/>
            <person name="Zhao H."/>
            <person name="Xu D."/>
            <person name="Zhang Y."/>
        </authorList>
    </citation>
    <scope>NUCLEOTIDE SEQUENCE [LARGE SCALE GENOMIC DNA]</scope>
    <source>
        <strain evidence="2">cv. Niubang</strain>
    </source>
</reference>
<comment type="caution">
    <text evidence="1">The sequence shown here is derived from an EMBL/GenBank/DDBJ whole genome shotgun (WGS) entry which is preliminary data.</text>
</comment>
<gene>
    <name evidence="1" type="ORF">L6452_08230</name>
</gene>
<dbReference type="Proteomes" id="UP001055879">
    <property type="component" value="Linkage Group LG03"/>
</dbReference>
<protein>
    <submittedName>
        <fullName evidence="1">Uncharacterized protein</fullName>
    </submittedName>
</protein>
<keyword evidence="2" id="KW-1185">Reference proteome</keyword>
<dbReference type="EMBL" id="CM042049">
    <property type="protein sequence ID" value="KAI3745819.1"/>
    <property type="molecule type" value="Genomic_DNA"/>
</dbReference>
<sequence length="67" mass="8025">MLVFGFQPKTKIYNGNYMFDFFLRMKWCKTSKFDPKEEETNDLTDRHTANLMCCSTTLLYHFQLTAL</sequence>
<evidence type="ECO:0000313" key="1">
    <source>
        <dbReference type="EMBL" id="KAI3745819.1"/>
    </source>
</evidence>